<dbReference type="InterPro" id="IPR042100">
    <property type="entry name" value="Bug_dom1"/>
</dbReference>
<evidence type="ECO:0000313" key="3">
    <source>
        <dbReference type="EMBL" id="MBR0681334.1"/>
    </source>
</evidence>
<comment type="similarity">
    <text evidence="1">Belongs to the UPF0065 (bug) family.</text>
</comment>
<dbReference type="PANTHER" id="PTHR42928:SF5">
    <property type="entry name" value="BLR1237 PROTEIN"/>
    <property type="match status" value="1"/>
</dbReference>
<dbReference type="EMBL" id="JAAEDL010000011">
    <property type="protein sequence ID" value="MBR0681334.1"/>
    <property type="molecule type" value="Genomic_DNA"/>
</dbReference>
<feature type="chain" id="PRO_5040775323" evidence="2">
    <location>
        <begin position="22"/>
        <end position="321"/>
    </location>
</feature>
<dbReference type="Gene3D" id="3.40.190.150">
    <property type="entry name" value="Bordetella uptake gene, domain 1"/>
    <property type="match status" value="1"/>
</dbReference>
<evidence type="ECO:0000313" key="4">
    <source>
        <dbReference type="Proteomes" id="UP001138709"/>
    </source>
</evidence>
<organism evidence="3 4">
    <name type="scientific">Neoroseomonas eburnea</name>
    <dbReference type="NCBI Taxonomy" id="1346889"/>
    <lineage>
        <taxon>Bacteria</taxon>
        <taxon>Pseudomonadati</taxon>
        <taxon>Pseudomonadota</taxon>
        <taxon>Alphaproteobacteria</taxon>
        <taxon>Acetobacterales</taxon>
        <taxon>Acetobacteraceae</taxon>
        <taxon>Neoroseomonas</taxon>
    </lineage>
</organism>
<comment type="caution">
    <text evidence="3">The sequence shown here is derived from an EMBL/GenBank/DDBJ whole genome shotgun (WGS) entry which is preliminary data.</text>
</comment>
<dbReference type="InterPro" id="IPR005064">
    <property type="entry name" value="BUG"/>
</dbReference>
<dbReference type="PIRSF" id="PIRSF017082">
    <property type="entry name" value="YflP"/>
    <property type="match status" value="1"/>
</dbReference>
<dbReference type="CDD" id="cd13578">
    <property type="entry name" value="PBP2_Bug27"/>
    <property type="match status" value="1"/>
</dbReference>
<accession>A0A9X9XC98</accession>
<gene>
    <name evidence="3" type="ORF">GXW74_12635</name>
</gene>
<dbReference type="Gene3D" id="3.40.190.10">
    <property type="entry name" value="Periplasmic binding protein-like II"/>
    <property type="match status" value="1"/>
</dbReference>
<feature type="signal peptide" evidence="2">
    <location>
        <begin position="1"/>
        <end position="21"/>
    </location>
</feature>
<reference evidence="3" key="2">
    <citation type="journal article" date="2021" name="Syst. Appl. Microbiol.">
        <title>Roseomonas hellenica sp. nov., isolated from roots of wild-growing Alkanna tinctoria.</title>
        <authorList>
            <person name="Rat A."/>
            <person name="Naranjo H.D."/>
            <person name="Lebbe L."/>
            <person name="Cnockaert M."/>
            <person name="Krigas N."/>
            <person name="Grigoriadou K."/>
            <person name="Maloupa E."/>
            <person name="Willems A."/>
        </authorList>
    </citation>
    <scope>NUCLEOTIDE SEQUENCE</scope>
    <source>
        <strain evidence="3">LMG 31228</strain>
    </source>
</reference>
<dbReference type="PANTHER" id="PTHR42928">
    <property type="entry name" value="TRICARBOXYLATE-BINDING PROTEIN"/>
    <property type="match status" value="1"/>
</dbReference>
<keyword evidence="2" id="KW-0732">Signal</keyword>
<reference evidence="3" key="1">
    <citation type="submission" date="2020-01" db="EMBL/GenBank/DDBJ databases">
        <authorList>
            <person name="Rat A."/>
        </authorList>
    </citation>
    <scope>NUCLEOTIDE SEQUENCE</scope>
    <source>
        <strain evidence="3">LMG 31228</strain>
    </source>
</reference>
<dbReference type="AlphaFoldDB" id="A0A9X9XC98"/>
<evidence type="ECO:0000256" key="1">
    <source>
        <dbReference type="ARBA" id="ARBA00006987"/>
    </source>
</evidence>
<keyword evidence="4" id="KW-1185">Reference proteome</keyword>
<dbReference type="SUPFAM" id="SSF53850">
    <property type="entry name" value="Periplasmic binding protein-like II"/>
    <property type="match status" value="1"/>
</dbReference>
<proteinExistence type="inferred from homology"/>
<evidence type="ECO:0000256" key="2">
    <source>
        <dbReference type="SAM" id="SignalP"/>
    </source>
</evidence>
<dbReference type="Proteomes" id="UP001138709">
    <property type="component" value="Unassembled WGS sequence"/>
</dbReference>
<sequence>MTLSRRAVFGLMAAAPGIALAQGFPAQPVRLVVPFPPGGPADLIGRLIARVMGERLGKAVVVENRSGAGGLVGIEAVARAAPDGHVIGLASSGVLAVQPHLTQQMPFDPQTELAPIGLVLSVPQILAVHPSVPANTVAELVALAKAQPGRLSYGSAGIGSSLHMAGELFKQRAGIDIVHVPYRGAAPAVTDALAGRIQILMADVPALLSHVRSGALRGLGVTSARRIEQLPDLPTMVEAGVPGMLSETFYGLVSAAGTPPERIALLHAAMVAALDDAETRAALASQGGMIVASTPQAFASAVVEGAARWGEVVRAGNIRLE</sequence>
<name>A0A9X9XC98_9PROT</name>
<dbReference type="Pfam" id="PF03401">
    <property type="entry name" value="TctC"/>
    <property type="match status" value="1"/>
</dbReference>
<protein>
    <submittedName>
        <fullName evidence="3">Tripartite tricarboxylate transporter substrate binding protein</fullName>
    </submittedName>
</protein>
<dbReference type="RefSeq" id="WP_211846868.1">
    <property type="nucleotide sequence ID" value="NZ_JAAEDL010000011.1"/>
</dbReference>